<evidence type="ECO:0000259" key="7">
    <source>
        <dbReference type="PROSITE" id="PS50004"/>
    </source>
</evidence>
<dbReference type="PROSITE" id="PS50004">
    <property type="entry name" value="C2"/>
    <property type="match status" value="1"/>
</dbReference>
<evidence type="ECO:0000256" key="6">
    <source>
        <dbReference type="SAM" id="MobiDB-lite"/>
    </source>
</evidence>
<dbReference type="InterPro" id="IPR035892">
    <property type="entry name" value="C2_domain_sf"/>
</dbReference>
<feature type="domain" description="FIP-RBD" evidence="8">
    <location>
        <begin position="310"/>
        <end position="372"/>
    </location>
</feature>
<evidence type="ECO:0000256" key="2">
    <source>
        <dbReference type="ARBA" id="ARBA00022448"/>
    </source>
</evidence>
<evidence type="ECO:0000256" key="3">
    <source>
        <dbReference type="ARBA" id="ARBA00022553"/>
    </source>
</evidence>
<feature type="region of interest" description="Disordered" evidence="6">
    <location>
        <begin position="163"/>
        <end position="201"/>
    </location>
</feature>
<evidence type="ECO:0000256" key="4">
    <source>
        <dbReference type="ARBA" id="ARBA00022753"/>
    </source>
</evidence>
<keyword evidence="4" id="KW-0967">Endosome</keyword>
<dbReference type="InterPro" id="IPR000008">
    <property type="entry name" value="C2_dom"/>
</dbReference>
<feature type="domain" description="C2" evidence="7">
    <location>
        <begin position="1"/>
        <end position="107"/>
    </location>
</feature>
<feature type="compositionally biased region" description="Low complexity" evidence="6">
    <location>
        <begin position="170"/>
        <end position="189"/>
    </location>
</feature>
<name>A0A1I7Y4T0_9BILA</name>
<proteinExistence type="predicted"/>
<dbReference type="PROSITE" id="PS51511">
    <property type="entry name" value="FIP_RBD"/>
    <property type="match status" value="1"/>
</dbReference>
<dbReference type="SUPFAM" id="SSF49562">
    <property type="entry name" value="C2 domain (Calcium/lipid-binding domain, CaLB)"/>
    <property type="match status" value="1"/>
</dbReference>
<dbReference type="WBParaSite" id="L893_g12735.t1">
    <property type="protein sequence ID" value="L893_g12735.t1"/>
    <property type="gene ID" value="L893_g12735"/>
</dbReference>
<protein>
    <submittedName>
        <fullName evidence="10">FIP-RBD domain-containing protein</fullName>
    </submittedName>
</protein>
<sequence length="379" mass="42563">MEFNNLIINVAKAKGLQPKSNKEVEIFVNVSITGKGSWKGKVNTDAVKCSTGDCEWNQHLEFFLLGMDSQVHVQVQYKTIFGTTETLGHLQFIVSELLTYKRLTWFSLKKRANDEKDRGQLLLAFEFSNKLNSSVSQYSLNKFEKEKKLDKLKRKMHIGRHKEKLDDSKSLASMSISRRSSMSSTTSALAFPSPTPTDDVQSLRNSTNNIYDSPANFTSTVSDISSGPPQQYLTPHANNVSARQTPVSFGERVKVRAEQIVQPLVSAARHRKSDSMDKNYAKTGDGEVNHIIGTENIQVSRPTSIASSSGFGSLASTNQTNEPHNPEYLLTIIAHQRREIAAKDNRIRDLEKYVDSLLLRVMEQNPELLQAPYTPLGYY</sequence>
<dbReference type="GO" id="GO:0045055">
    <property type="term" value="P:regulated exocytosis"/>
    <property type="evidence" value="ECO:0007669"/>
    <property type="project" value="TreeGrafter"/>
</dbReference>
<evidence type="ECO:0000313" key="9">
    <source>
        <dbReference type="Proteomes" id="UP000095287"/>
    </source>
</evidence>
<accession>A0A1I7Y4T0</accession>
<dbReference type="Pfam" id="PF00168">
    <property type="entry name" value="C2"/>
    <property type="match status" value="1"/>
</dbReference>
<dbReference type="GO" id="GO:0031267">
    <property type="term" value="F:small GTPase binding"/>
    <property type="evidence" value="ECO:0007669"/>
    <property type="project" value="InterPro"/>
</dbReference>
<dbReference type="SUPFAM" id="SSF144270">
    <property type="entry name" value="Eferin C-derminal domain-like"/>
    <property type="match status" value="1"/>
</dbReference>
<dbReference type="GO" id="GO:0015031">
    <property type="term" value="P:protein transport"/>
    <property type="evidence" value="ECO:0007669"/>
    <property type="project" value="UniProtKB-KW"/>
</dbReference>
<evidence type="ECO:0000256" key="5">
    <source>
        <dbReference type="ARBA" id="ARBA00022927"/>
    </source>
</evidence>
<dbReference type="InterPro" id="IPR037789">
    <property type="entry name" value="FIP_classI"/>
</dbReference>
<dbReference type="Proteomes" id="UP000095287">
    <property type="component" value="Unplaced"/>
</dbReference>
<dbReference type="PANTHER" id="PTHR15746:SF23">
    <property type="entry name" value="RAB11 INTERACTING PROTEIN, ISOFORM A"/>
    <property type="match status" value="1"/>
</dbReference>
<keyword evidence="2" id="KW-0813">Transport</keyword>
<dbReference type="GO" id="GO:0055037">
    <property type="term" value="C:recycling endosome"/>
    <property type="evidence" value="ECO:0007669"/>
    <property type="project" value="UniProtKB-SubCell"/>
</dbReference>
<dbReference type="Gene3D" id="2.60.40.150">
    <property type="entry name" value="C2 domain"/>
    <property type="match status" value="1"/>
</dbReference>
<dbReference type="PANTHER" id="PTHR15746">
    <property type="entry name" value="RAB11-RELATED"/>
    <property type="match status" value="1"/>
</dbReference>
<dbReference type="InterPro" id="IPR037245">
    <property type="entry name" value="FIP-RBD_C_sf"/>
</dbReference>
<comment type="subcellular location">
    <subcellularLocation>
        <location evidence="1">Recycling endosome</location>
    </subcellularLocation>
</comment>
<dbReference type="Pfam" id="PF09457">
    <property type="entry name" value="RBD-FIP"/>
    <property type="match status" value="1"/>
</dbReference>
<keyword evidence="5" id="KW-0653">Protein transport</keyword>
<dbReference type="InterPro" id="IPR019018">
    <property type="entry name" value="Rab-bd_FIP-RBD"/>
</dbReference>
<reference evidence="10" key="1">
    <citation type="submission" date="2016-11" db="UniProtKB">
        <authorList>
            <consortium name="WormBaseParasite"/>
        </authorList>
    </citation>
    <scope>IDENTIFICATION</scope>
</reference>
<evidence type="ECO:0000256" key="1">
    <source>
        <dbReference type="ARBA" id="ARBA00004172"/>
    </source>
</evidence>
<keyword evidence="9" id="KW-1185">Reference proteome</keyword>
<keyword evidence="3" id="KW-0597">Phosphoprotein</keyword>
<evidence type="ECO:0000313" key="10">
    <source>
        <dbReference type="WBParaSite" id="L893_g12735.t1"/>
    </source>
</evidence>
<organism evidence="9 10">
    <name type="scientific">Steinernema glaseri</name>
    <dbReference type="NCBI Taxonomy" id="37863"/>
    <lineage>
        <taxon>Eukaryota</taxon>
        <taxon>Metazoa</taxon>
        <taxon>Ecdysozoa</taxon>
        <taxon>Nematoda</taxon>
        <taxon>Chromadorea</taxon>
        <taxon>Rhabditida</taxon>
        <taxon>Tylenchina</taxon>
        <taxon>Panagrolaimomorpha</taxon>
        <taxon>Strongyloidoidea</taxon>
        <taxon>Steinernematidae</taxon>
        <taxon>Steinernema</taxon>
    </lineage>
</organism>
<dbReference type="SMART" id="SM00239">
    <property type="entry name" value="C2"/>
    <property type="match status" value="1"/>
</dbReference>
<dbReference type="Gene3D" id="1.20.5.2440">
    <property type="match status" value="1"/>
</dbReference>
<evidence type="ECO:0000259" key="8">
    <source>
        <dbReference type="PROSITE" id="PS51511"/>
    </source>
</evidence>
<dbReference type="AlphaFoldDB" id="A0A1I7Y4T0"/>